<feature type="region of interest" description="Disordered" evidence="1">
    <location>
        <begin position="29"/>
        <end position="71"/>
    </location>
</feature>
<feature type="compositionally biased region" description="Basic residues" evidence="1">
    <location>
        <begin position="53"/>
        <end position="71"/>
    </location>
</feature>
<reference evidence="3 4" key="1">
    <citation type="submission" date="2018-11" db="EMBL/GenBank/DDBJ databases">
        <authorList>
            <consortium name="Pathogen Informatics"/>
        </authorList>
    </citation>
    <scope>NUCLEOTIDE SEQUENCE [LARGE SCALE GENOMIC DNA]</scope>
</reference>
<feature type="transmembrane region" description="Helical" evidence="2">
    <location>
        <begin position="79"/>
        <end position="112"/>
    </location>
</feature>
<dbReference type="PANTHER" id="PTHR39355">
    <property type="entry name" value="PROTEIN CBG20624"/>
    <property type="match status" value="1"/>
</dbReference>
<evidence type="ECO:0000313" key="4">
    <source>
        <dbReference type="Proteomes" id="UP000271889"/>
    </source>
</evidence>
<evidence type="ECO:0000313" key="3">
    <source>
        <dbReference type="EMBL" id="VDK59474.1"/>
    </source>
</evidence>
<name>A0A3P6SWW3_CYLGO</name>
<keyword evidence="2" id="KW-0812">Transmembrane</keyword>
<proteinExistence type="predicted"/>
<dbReference type="AlphaFoldDB" id="A0A3P6SWW3"/>
<evidence type="ECO:0000256" key="1">
    <source>
        <dbReference type="SAM" id="MobiDB-lite"/>
    </source>
</evidence>
<keyword evidence="2" id="KW-1133">Transmembrane helix</keyword>
<protein>
    <submittedName>
        <fullName evidence="3">Uncharacterized protein</fullName>
    </submittedName>
</protein>
<dbReference type="Proteomes" id="UP000271889">
    <property type="component" value="Unassembled WGS sequence"/>
</dbReference>
<keyword evidence="2" id="KW-0472">Membrane</keyword>
<sequence length="130" mass="14530">MIYSGKVDPTAPADEPEQVGISEFMEEQLERAKAGQSKTSQTGTETDSSTAGGKKKKKKKKKKKTKWKRKRDRFESQNFLLRIEGTLCCASIVIAFIWACSIFIALLIFLIWADFNITATTQSVKQSSSS</sequence>
<feature type="compositionally biased region" description="Polar residues" evidence="1">
    <location>
        <begin position="36"/>
        <end position="51"/>
    </location>
</feature>
<dbReference type="PANTHER" id="PTHR39355:SF1">
    <property type="entry name" value="PROTEIN CBG20624"/>
    <property type="match status" value="1"/>
</dbReference>
<dbReference type="OrthoDB" id="5876485at2759"/>
<organism evidence="3 4">
    <name type="scientific">Cylicostephanus goldi</name>
    <name type="common">Nematode worm</name>
    <dbReference type="NCBI Taxonomy" id="71465"/>
    <lineage>
        <taxon>Eukaryota</taxon>
        <taxon>Metazoa</taxon>
        <taxon>Ecdysozoa</taxon>
        <taxon>Nematoda</taxon>
        <taxon>Chromadorea</taxon>
        <taxon>Rhabditida</taxon>
        <taxon>Rhabditina</taxon>
        <taxon>Rhabditomorpha</taxon>
        <taxon>Strongyloidea</taxon>
        <taxon>Strongylidae</taxon>
        <taxon>Cylicostephanus</taxon>
    </lineage>
</organism>
<keyword evidence="4" id="KW-1185">Reference proteome</keyword>
<evidence type="ECO:0000256" key="2">
    <source>
        <dbReference type="SAM" id="Phobius"/>
    </source>
</evidence>
<gene>
    <name evidence="3" type="ORF">CGOC_LOCUS4673</name>
</gene>
<dbReference type="InterPro" id="IPR040019">
    <property type="entry name" value="C27D6.3-like"/>
</dbReference>
<dbReference type="EMBL" id="UYRV01013232">
    <property type="protein sequence ID" value="VDK59474.1"/>
    <property type="molecule type" value="Genomic_DNA"/>
</dbReference>
<accession>A0A3P6SWW3</accession>